<dbReference type="SUPFAM" id="SSF52058">
    <property type="entry name" value="L domain-like"/>
    <property type="match status" value="1"/>
</dbReference>
<dbReference type="Gene3D" id="3.80.10.10">
    <property type="entry name" value="Ribonuclease Inhibitor"/>
    <property type="match status" value="1"/>
</dbReference>
<dbReference type="GO" id="GO:0005654">
    <property type="term" value="C:nucleoplasm"/>
    <property type="evidence" value="ECO:0007669"/>
    <property type="project" value="UniProtKB-SubCell"/>
</dbReference>
<dbReference type="InterPro" id="IPR032675">
    <property type="entry name" value="LRR_dom_sf"/>
</dbReference>
<dbReference type="CDD" id="cd14342">
    <property type="entry name" value="UBA_TAP-C"/>
    <property type="match status" value="1"/>
</dbReference>
<dbReference type="Pfam" id="PF24048">
    <property type="entry name" value="LRR_NXF1-5"/>
    <property type="match status" value="1"/>
</dbReference>
<feature type="region of interest" description="Disordered" evidence="9">
    <location>
        <begin position="570"/>
        <end position="604"/>
    </location>
</feature>
<protein>
    <recommendedName>
        <fullName evidence="14">Nuclear RNA export factor 1</fullName>
    </recommendedName>
</protein>
<dbReference type="SUPFAM" id="SSF54928">
    <property type="entry name" value="RNA-binding domain, RBD"/>
    <property type="match status" value="1"/>
</dbReference>
<dbReference type="Pfam" id="PF03943">
    <property type="entry name" value="TAP_C"/>
    <property type="match status" value="1"/>
</dbReference>
<dbReference type="InterPro" id="IPR018222">
    <property type="entry name" value="Nuclear_transport_factor_2_euk"/>
</dbReference>
<evidence type="ECO:0000313" key="13">
    <source>
        <dbReference type="Proteomes" id="UP001634394"/>
    </source>
</evidence>
<accession>A0ABD3XLD8</accession>
<evidence type="ECO:0000259" key="11">
    <source>
        <dbReference type="PROSITE" id="PS51281"/>
    </source>
</evidence>
<sequence length="659" mass="74697">MNSDNFSVTAGRDGSRRFASEHDDRWVRGGGRSFERGGWRSRNNFGKFNKGFYGRGKARGRGRGNFRGGFQGPGPRSSSHQDEDGDTSMDGKEQPGAQNRFSPYTRPNRRGRIDRRFDQNHPSASDERSGLFQRLGLPVNTNRDHSWFRIMIPYGKKSGKDDLLKIFQTNLDVPFNPIDFHFEQMKAVFYVQDKTCADALYALSRKITLANGYKLVIIVGPSSPPYIPITDEDIDKLKLCMSKRYDPASKTLNLSNLYNDADLQAQNLRMALCSRQVMASVIKIIGDNIPELVALDVSDNNLSSLDHLAALTEKAPCVTKLNLGKNKLRNVEELDKIKGWTLELLILEFSDRFKDQLSYISAVRQRFPKILKLDGHDIPPPITFDIESPTELPQIKGSFFAGSTEVQALIVKFVKDYFTVYDSDNRQGLLDAYHEQAMFSMSACYNGAIEFRQPSLKMYTEENRNLIHLNKKDLSQKNKLLKYGRIPIISKLCTLPQTTHDTNSFIVDVGHVSSSLLSFTVCGMFKEAEKRDHRSFIRWFTRSFLTVPYGQGMVITNDMLTIINASPEQAQKSFKHPAPTPNSSPVQEASPATSSFETPTGLSQEQKQKMILSFVNDSGMNTECSQRCLEQNDWNYEKAGLMFLELKKQNKIPPEAFRK</sequence>
<evidence type="ECO:0000256" key="8">
    <source>
        <dbReference type="ARBA" id="ARBA00023242"/>
    </source>
</evidence>
<dbReference type="SUPFAM" id="SSF46934">
    <property type="entry name" value="UBA-like"/>
    <property type="match status" value="1"/>
</dbReference>
<dbReference type="InterPro" id="IPR009060">
    <property type="entry name" value="UBA-like_sf"/>
</dbReference>
<keyword evidence="13" id="KW-1185">Reference proteome</keyword>
<dbReference type="InterPro" id="IPR057125">
    <property type="entry name" value="NXF1/2/3/5-like_LRR"/>
</dbReference>
<evidence type="ECO:0000256" key="5">
    <source>
        <dbReference type="ARBA" id="ARBA00022737"/>
    </source>
</evidence>
<feature type="region of interest" description="Disordered" evidence="9">
    <location>
        <begin position="1"/>
        <end position="130"/>
    </location>
</feature>
<feature type="compositionally biased region" description="Basic and acidic residues" evidence="9">
    <location>
        <begin position="13"/>
        <end position="38"/>
    </location>
</feature>
<dbReference type="SUPFAM" id="SSF54427">
    <property type="entry name" value="NTF2-like"/>
    <property type="match status" value="1"/>
</dbReference>
<name>A0ABD3XLD8_SINWO</name>
<evidence type="ECO:0000256" key="4">
    <source>
        <dbReference type="ARBA" id="ARBA00022614"/>
    </source>
</evidence>
<dbReference type="AlphaFoldDB" id="A0ABD3XLD8"/>
<comment type="subcellular location">
    <subcellularLocation>
        <location evidence="1">Nucleus</location>
        <location evidence="1">Nucleoplasm</location>
    </subcellularLocation>
</comment>
<dbReference type="GO" id="GO:0051028">
    <property type="term" value="P:mRNA transport"/>
    <property type="evidence" value="ECO:0007669"/>
    <property type="project" value="UniProtKB-KW"/>
</dbReference>
<dbReference type="InterPro" id="IPR002075">
    <property type="entry name" value="NTF2_dom"/>
</dbReference>
<dbReference type="InterPro" id="IPR030217">
    <property type="entry name" value="NXF_fam"/>
</dbReference>
<comment type="similarity">
    <text evidence="2">Belongs to the NXF family.</text>
</comment>
<keyword evidence="5" id="KW-0677">Repeat</keyword>
<dbReference type="InterPro" id="IPR001611">
    <property type="entry name" value="Leu-rich_rpt"/>
</dbReference>
<dbReference type="Gene3D" id="3.10.450.50">
    <property type="match status" value="1"/>
</dbReference>
<organism evidence="12 13">
    <name type="scientific">Sinanodonta woodiana</name>
    <name type="common">Chinese pond mussel</name>
    <name type="synonym">Anodonta woodiana</name>
    <dbReference type="NCBI Taxonomy" id="1069815"/>
    <lineage>
        <taxon>Eukaryota</taxon>
        <taxon>Metazoa</taxon>
        <taxon>Spiralia</taxon>
        <taxon>Lophotrochozoa</taxon>
        <taxon>Mollusca</taxon>
        <taxon>Bivalvia</taxon>
        <taxon>Autobranchia</taxon>
        <taxon>Heteroconchia</taxon>
        <taxon>Palaeoheterodonta</taxon>
        <taxon>Unionida</taxon>
        <taxon>Unionoidea</taxon>
        <taxon>Unionidae</taxon>
        <taxon>Unioninae</taxon>
        <taxon>Sinanodonta</taxon>
    </lineage>
</organism>
<evidence type="ECO:0000256" key="2">
    <source>
        <dbReference type="ARBA" id="ARBA00009285"/>
    </source>
</evidence>
<comment type="caution">
    <text evidence="12">The sequence shown here is derived from an EMBL/GenBank/DDBJ whole genome shotgun (WGS) entry which is preliminary data.</text>
</comment>
<gene>
    <name evidence="12" type="ORF">ACJMK2_027013</name>
</gene>
<evidence type="ECO:0000256" key="3">
    <source>
        <dbReference type="ARBA" id="ARBA00022448"/>
    </source>
</evidence>
<dbReference type="EMBL" id="JBJQND010000002">
    <property type="protein sequence ID" value="KAL3887057.1"/>
    <property type="molecule type" value="Genomic_DNA"/>
</dbReference>
<dbReference type="FunFam" id="1.10.8.10:FF:000018">
    <property type="entry name" value="Nuclear RNA export factor 1"/>
    <property type="match status" value="1"/>
</dbReference>
<proteinExistence type="inferred from homology"/>
<dbReference type="InterPro" id="IPR015245">
    <property type="entry name" value="Tap_RNA-bd"/>
</dbReference>
<evidence type="ECO:0000256" key="7">
    <source>
        <dbReference type="ARBA" id="ARBA00022884"/>
    </source>
</evidence>
<evidence type="ECO:0008006" key="14">
    <source>
        <dbReference type="Google" id="ProtNLM"/>
    </source>
</evidence>
<dbReference type="GO" id="GO:0005635">
    <property type="term" value="C:nuclear envelope"/>
    <property type="evidence" value="ECO:0007669"/>
    <property type="project" value="UniProtKB-ARBA"/>
</dbReference>
<dbReference type="Pfam" id="PF22602">
    <property type="entry name" value="NXF_NTF2"/>
    <property type="match status" value="1"/>
</dbReference>
<dbReference type="GO" id="GO:0003723">
    <property type="term" value="F:RNA binding"/>
    <property type="evidence" value="ECO:0007669"/>
    <property type="project" value="UniProtKB-KW"/>
</dbReference>
<dbReference type="FunFam" id="3.10.450.50:FF:000004">
    <property type="entry name" value="Nuclear RNA export factor 1"/>
    <property type="match status" value="1"/>
</dbReference>
<dbReference type="InterPro" id="IPR005637">
    <property type="entry name" value="TAP_C_dom"/>
</dbReference>
<evidence type="ECO:0000256" key="6">
    <source>
        <dbReference type="ARBA" id="ARBA00022816"/>
    </source>
</evidence>
<feature type="compositionally biased region" description="Basic and acidic residues" evidence="9">
    <location>
        <begin position="114"/>
        <end position="129"/>
    </location>
</feature>
<evidence type="ECO:0000256" key="9">
    <source>
        <dbReference type="SAM" id="MobiDB-lite"/>
    </source>
</evidence>
<dbReference type="Proteomes" id="UP001634394">
    <property type="component" value="Unassembled WGS sequence"/>
</dbReference>
<dbReference type="PROSITE" id="PS51281">
    <property type="entry name" value="TAP_C"/>
    <property type="match status" value="1"/>
</dbReference>
<feature type="compositionally biased region" description="Polar residues" evidence="9">
    <location>
        <begin position="581"/>
        <end position="604"/>
    </location>
</feature>
<dbReference type="Gene3D" id="1.10.8.10">
    <property type="entry name" value="DNA helicase RuvA subunit, C-terminal domain"/>
    <property type="match status" value="1"/>
</dbReference>
<evidence type="ECO:0000256" key="1">
    <source>
        <dbReference type="ARBA" id="ARBA00004642"/>
    </source>
</evidence>
<dbReference type="SMART" id="SM00804">
    <property type="entry name" value="TAP_C"/>
    <property type="match status" value="1"/>
</dbReference>
<dbReference type="InterPro" id="IPR012677">
    <property type="entry name" value="Nucleotide-bd_a/b_plait_sf"/>
</dbReference>
<reference evidence="12 13" key="1">
    <citation type="submission" date="2024-11" db="EMBL/GenBank/DDBJ databases">
        <title>Chromosome-level genome assembly of the freshwater bivalve Anodonta woodiana.</title>
        <authorList>
            <person name="Chen X."/>
        </authorList>
    </citation>
    <scope>NUCLEOTIDE SEQUENCE [LARGE SCALE GENOMIC DNA]</scope>
    <source>
        <strain evidence="12">MN2024</strain>
        <tissue evidence="12">Gills</tissue>
    </source>
</reference>
<keyword evidence="6" id="KW-0509">mRNA transport</keyword>
<dbReference type="PROSITE" id="PS51450">
    <property type="entry name" value="LRR"/>
    <property type="match status" value="1"/>
</dbReference>
<dbReference type="PROSITE" id="PS50177">
    <property type="entry name" value="NTF2_DOMAIN"/>
    <property type="match status" value="1"/>
</dbReference>
<dbReference type="Pfam" id="PF09162">
    <property type="entry name" value="Tap-RNA_bind"/>
    <property type="match status" value="1"/>
</dbReference>
<evidence type="ECO:0000313" key="12">
    <source>
        <dbReference type="EMBL" id="KAL3887057.1"/>
    </source>
</evidence>
<dbReference type="Gene3D" id="3.30.70.330">
    <property type="match status" value="1"/>
</dbReference>
<keyword evidence="7" id="KW-0694">RNA-binding</keyword>
<keyword evidence="3" id="KW-0813">Transport</keyword>
<dbReference type="PANTHER" id="PTHR10662">
    <property type="entry name" value="NUCLEAR RNA EXPORT FACTOR"/>
    <property type="match status" value="1"/>
</dbReference>
<dbReference type="FunFam" id="3.80.10.10:FF:000384">
    <property type="entry name" value="Nuclear RNA export factor 1"/>
    <property type="match status" value="1"/>
</dbReference>
<feature type="domain" description="TAP-C" evidence="11">
    <location>
        <begin position="605"/>
        <end position="659"/>
    </location>
</feature>
<dbReference type="PANTHER" id="PTHR10662:SF22">
    <property type="entry name" value="NUCLEAR RNA EXPORT FACTOR 1"/>
    <property type="match status" value="1"/>
</dbReference>
<feature type="domain" description="NTF2" evidence="10">
    <location>
        <begin position="409"/>
        <end position="562"/>
    </location>
</feature>
<evidence type="ECO:0000259" key="10">
    <source>
        <dbReference type="PROSITE" id="PS50177"/>
    </source>
</evidence>
<keyword evidence="8" id="KW-0539">Nucleus</keyword>
<dbReference type="InterPro" id="IPR035979">
    <property type="entry name" value="RBD_domain_sf"/>
</dbReference>
<keyword evidence="4" id="KW-0433">Leucine-rich repeat</keyword>
<dbReference type="InterPro" id="IPR032710">
    <property type="entry name" value="NTF2-like_dom_sf"/>
</dbReference>